<proteinExistence type="predicted"/>
<gene>
    <name evidence="5" type="ORF">M9Y10_005570</name>
</gene>
<organism evidence="5 6">
    <name type="scientific">Tritrichomonas musculus</name>
    <dbReference type="NCBI Taxonomy" id="1915356"/>
    <lineage>
        <taxon>Eukaryota</taxon>
        <taxon>Metamonada</taxon>
        <taxon>Parabasalia</taxon>
        <taxon>Tritrichomonadida</taxon>
        <taxon>Tritrichomonadidae</taxon>
        <taxon>Tritrichomonas</taxon>
    </lineage>
</organism>
<evidence type="ECO:0000313" key="5">
    <source>
        <dbReference type="EMBL" id="KAK8875405.1"/>
    </source>
</evidence>
<dbReference type="InterPro" id="IPR011001">
    <property type="entry name" value="Saposin-like"/>
</dbReference>
<dbReference type="Gene3D" id="1.10.225.10">
    <property type="entry name" value="Saposin-like"/>
    <property type="match status" value="1"/>
</dbReference>
<protein>
    <recommendedName>
        <fullName evidence="4">Saposin B-type domain-containing protein</fullName>
    </recommendedName>
</protein>
<dbReference type="Proteomes" id="UP001470230">
    <property type="component" value="Unassembled WGS sequence"/>
</dbReference>
<feature type="signal peptide" evidence="3">
    <location>
        <begin position="1"/>
        <end position="20"/>
    </location>
</feature>
<accession>A0ABR2JC40</accession>
<feature type="compositionally biased region" description="Low complexity" evidence="2">
    <location>
        <begin position="151"/>
        <end position="165"/>
    </location>
</feature>
<dbReference type="InterPro" id="IPR008138">
    <property type="entry name" value="SapB_2"/>
</dbReference>
<evidence type="ECO:0000313" key="6">
    <source>
        <dbReference type="Proteomes" id="UP001470230"/>
    </source>
</evidence>
<reference evidence="5 6" key="1">
    <citation type="submission" date="2024-04" db="EMBL/GenBank/DDBJ databases">
        <title>Tritrichomonas musculus Genome.</title>
        <authorList>
            <person name="Alves-Ferreira E."/>
            <person name="Grigg M."/>
            <person name="Lorenzi H."/>
            <person name="Galac M."/>
        </authorList>
    </citation>
    <scope>NUCLEOTIDE SEQUENCE [LARGE SCALE GENOMIC DNA]</scope>
    <source>
        <strain evidence="5 6">EAF2021</strain>
    </source>
</reference>
<dbReference type="SUPFAM" id="SSF47862">
    <property type="entry name" value="Saposin"/>
    <property type="match status" value="1"/>
</dbReference>
<evidence type="ECO:0000256" key="3">
    <source>
        <dbReference type="SAM" id="SignalP"/>
    </source>
</evidence>
<dbReference type="Pfam" id="PF03489">
    <property type="entry name" value="SapB_2"/>
    <property type="match status" value="1"/>
</dbReference>
<feature type="domain" description="Saposin B-type" evidence="4">
    <location>
        <begin position="21"/>
        <end position="116"/>
    </location>
</feature>
<dbReference type="InterPro" id="IPR008139">
    <property type="entry name" value="SaposinB_dom"/>
</dbReference>
<keyword evidence="3" id="KW-0732">Signal</keyword>
<evidence type="ECO:0000256" key="1">
    <source>
        <dbReference type="ARBA" id="ARBA00023157"/>
    </source>
</evidence>
<dbReference type="SMART" id="SM00741">
    <property type="entry name" value="SapB"/>
    <property type="match status" value="1"/>
</dbReference>
<sequence>MLALSLFTIFGLSIYRDTLLSPPDHHECFQIVKLSSKLSLSGKQKEEIKTKLTERCSKLKTQRQQVCTNIVNTKLDEILTMIHDQKNPHFICNAVGFRHPINQEAKISLDDCTKIVEKFKVQFQNFQPRRRPQFNRTRPVITAKVLEDTTNTTSKAASSSTNSTRTFDRPFGIRPENGVRNSRFRLGRSPFAFVPICKELSAENRIACHVISRFVFKNYMKKLNQTASEVCTHLNKTNYIRLL</sequence>
<keyword evidence="1" id="KW-1015">Disulfide bond</keyword>
<evidence type="ECO:0000256" key="2">
    <source>
        <dbReference type="SAM" id="MobiDB-lite"/>
    </source>
</evidence>
<feature type="chain" id="PRO_5046302241" description="Saposin B-type domain-containing protein" evidence="3">
    <location>
        <begin position="21"/>
        <end position="243"/>
    </location>
</feature>
<name>A0ABR2JC40_9EUKA</name>
<feature type="region of interest" description="Disordered" evidence="2">
    <location>
        <begin position="151"/>
        <end position="174"/>
    </location>
</feature>
<dbReference type="PROSITE" id="PS50015">
    <property type="entry name" value="SAP_B"/>
    <property type="match status" value="1"/>
</dbReference>
<keyword evidence="6" id="KW-1185">Reference proteome</keyword>
<dbReference type="EMBL" id="JAPFFF010000012">
    <property type="protein sequence ID" value="KAK8875405.1"/>
    <property type="molecule type" value="Genomic_DNA"/>
</dbReference>
<comment type="caution">
    <text evidence="5">The sequence shown here is derived from an EMBL/GenBank/DDBJ whole genome shotgun (WGS) entry which is preliminary data.</text>
</comment>
<evidence type="ECO:0000259" key="4">
    <source>
        <dbReference type="PROSITE" id="PS50015"/>
    </source>
</evidence>